<gene>
    <name evidence="2" type="ORF">P7K49_022347</name>
</gene>
<accession>A0ABQ9UV63</accession>
<feature type="non-terminal residue" evidence="2">
    <location>
        <position position="1"/>
    </location>
</feature>
<keyword evidence="3" id="KW-1185">Reference proteome</keyword>
<sequence>ALPCACPPAEKAERKGGGGRLREERAPPGVRVHCGKEAAASRAGGRCTSGGGGGKSSRPLTALWSRVPSPASDRGTPPGPRGFPPASPSPARRPCRAGRPAWLPSPAPTGGRTALRRRGGEGWAGRQAGYDAELLRCPQLHPEEHARRAQSGRPGPTSASQAGSRAERGVGGGRSALPLTPALDRDGEAAASRGRAGVRGPRSTCSGGGSTQRAPPQT</sequence>
<feature type="compositionally biased region" description="Low complexity" evidence="1">
    <location>
        <begin position="189"/>
        <end position="200"/>
    </location>
</feature>
<organism evidence="2 3">
    <name type="scientific">Saguinus oedipus</name>
    <name type="common">Cotton-top tamarin</name>
    <name type="synonym">Oedipomidas oedipus</name>
    <dbReference type="NCBI Taxonomy" id="9490"/>
    <lineage>
        <taxon>Eukaryota</taxon>
        <taxon>Metazoa</taxon>
        <taxon>Chordata</taxon>
        <taxon>Craniata</taxon>
        <taxon>Vertebrata</taxon>
        <taxon>Euteleostomi</taxon>
        <taxon>Mammalia</taxon>
        <taxon>Eutheria</taxon>
        <taxon>Euarchontoglires</taxon>
        <taxon>Primates</taxon>
        <taxon>Haplorrhini</taxon>
        <taxon>Platyrrhini</taxon>
        <taxon>Cebidae</taxon>
        <taxon>Callitrichinae</taxon>
        <taxon>Saguinus</taxon>
    </lineage>
</organism>
<dbReference type="EMBL" id="JASSZA010000010">
    <property type="protein sequence ID" value="KAK2100999.1"/>
    <property type="molecule type" value="Genomic_DNA"/>
</dbReference>
<proteinExistence type="predicted"/>
<protein>
    <submittedName>
        <fullName evidence="2">Uncharacterized protein</fullName>
    </submittedName>
</protein>
<evidence type="ECO:0000313" key="3">
    <source>
        <dbReference type="Proteomes" id="UP001266305"/>
    </source>
</evidence>
<name>A0ABQ9UV63_SAGOE</name>
<evidence type="ECO:0000256" key="1">
    <source>
        <dbReference type="SAM" id="MobiDB-lite"/>
    </source>
</evidence>
<feature type="region of interest" description="Disordered" evidence="1">
    <location>
        <begin position="1"/>
        <end position="218"/>
    </location>
</feature>
<feature type="compositionally biased region" description="Basic and acidic residues" evidence="1">
    <location>
        <begin position="10"/>
        <end position="26"/>
    </location>
</feature>
<comment type="caution">
    <text evidence="2">The sequence shown here is derived from an EMBL/GenBank/DDBJ whole genome shotgun (WGS) entry which is preliminary data.</text>
</comment>
<evidence type="ECO:0000313" key="2">
    <source>
        <dbReference type="EMBL" id="KAK2100999.1"/>
    </source>
</evidence>
<dbReference type="Proteomes" id="UP001266305">
    <property type="component" value="Unassembled WGS sequence"/>
</dbReference>
<feature type="compositionally biased region" description="Pro residues" evidence="1">
    <location>
        <begin position="77"/>
        <end position="88"/>
    </location>
</feature>
<feature type="compositionally biased region" description="Low complexity" evidence="1">
    <location>
        <begin position="89"/>
        <end position="101"/>
    </location>
</feature>
<reference evidence="2 3" key="1">
    <citation type="submission" date="2023-05" db="EMBL/GenBank/DDBJ databases">
        <title>B98-5 Cell Line De Novo Hybrid Assembly: An Optical Mapping Approach.</title>
        <authorList>
            <person name="Kananen K."/>
            <person name="Auerbach J.A."/>
            <person name="Kautto E."/>
            <person name="Blachly J.S."/>
        </authorList>
    </citation>
    <scope>NUCLEOTIDE SEQUENCE [LARGE SCALE GENOMIC DNA]</scope>
    <source>
        <strain evidence="2">B95-8</strain>
        <tissue evidence="2">Cell line</tissue>
    </source>
</reference>